<proteinExistence type="predicted"/>
<name>A0ACB9ZNQ3_CATRO</name>
<comment type="caution">
    <text evidence="1">The sequence shown here is derived from an EMBL/GenBank/DDBJ whole genome shotgun (WGS) entry which is preliminary data.</text>
</comment>
<dbReference type="EMBL" id="CM044708">
    <property type="protein sequence ID" value="KAI5648582.1"/>
    <property type="molecule type" value="Genomic_DNA"/>
</dbReference>
<protein>
    <submittedName>
        <fullName evidence="1">Uncharacterized protein</fullName>
    </submittedName>
</protein>
<dbReference type="Proteomes" id="UP001060085">
    <property type="component" value="Linkage Group LG08"/>
</dbReference>
<organism evidence="1 2">
    <name type="scientific">Catharanthus roseus</name>
    <name type="common">Madagascar periwinkle</name>
    <name type="synonym">Vinca rosea</name>
    <dbReference type="NCBI Taxonomy" id="4058"/>
    <lineage>
        <taxon>Eukaryota</taxon>
        <taxon>Viridiplantae</taxon>
        <taxon>Streptophyta</taxon>
        <taxon>Embryophyta</taxon>
        <taxon>Tracheophyta</taxon>
        <taxon>Spermatophyta</taxon>
        <taxon>Magnoliopsida</taxon>
        <taxon>eudicotyledons</taxon>
        <taxon>Gunneridae</taxon>
        <taxon>Pentapetalae</taxon>
        <taxon>asterids</taxon>
        <taxon>lamiids</taxon>
        <taxon>Gentianales</taxon>
        <taxon>Apocynaceae</taxon>
        <taxon>Rauvolfioideae</taxon>
        <taxon>Vinceae</taxon>
        <taxon>Catharanthinae</taxon>
        <taxon>Catharanthus</taxon>
    </lineage>
</organism>
<evidence type="ECO:0000313" key="1">
    <source>
        <dbReference type="EMBL" id="KAI5648582.1"/>
    </source>
</evidence>
<accession>A0ACB9ZNQ3</accession>
<gene>
    <name evidence="1" type="ORF">M9H77_34587</name>
</gene>
<sequence length="216" mass="23984">MAAKFGVNDDATSSGTKGNGKQVAEAAGSENSDDALQLAYVIERSQTQPAKRFPSQVGEATNTRKLIANTRGTSRQLHQPAISLIMAKTEVRWQKVKDKMQILSAFIVDLEDIMLGNVRKRKICILEWNLMKNKKQKKVLSTATGTDLVVKEDHEIQALGDAQWRHQRCCLRGVVAKLFEGKTCPAQVHPQSRNPDQQPSSYNLTVENLSILSTLQ</sequence>
<evidence type="ECO:0000313" key="2">
    <source>
        <dbReference type="Proteomes" id="UP001060085"/>
    </source>
</evidence>
<keyword evidence="2" id="KW-1185">Reference proteome</keyword>
<reference evidence="2" key="1">
    <citation type="journal article" date="2023" name="Nat. Plants">
        <title>Single-cell RNA sequencing provides a high-resolution roadmap for understanding the multicellular compartmentation of specialized metabolism.</title>
        <authorList>
            <person name="Sun S."/>
            <person name="Shen X."/>
            <person name="Li Y."/>
            <person name="Li Y."/>
            <person name="Wang S."/>
            <person name="Li R."/>
            <person name="Zhang H."/>
            <person name="Shen G."/>
            <person name="Guo B."/>
            <person name="Wei J."/>
            <person name="Xu J."/>
            <person name="St-Pierre B."/>
            <person name="Chen S."/>
            <person name="Sun C."/>
        </authorList>
    </citation>
    <scope>NUCLEOTIDE SEQUENCE [LARGE SCALE GENOMIC DNA]</scope>
</reference>